<keyword evidence="2" id="KW-0963">Cytoplasm</keyword>
<protein>
    <recommendedName>
        <fullName evidence="2">Ribosome-binding factor A</fullName>
    </recommendedName>
</protein>
<dbReference type="InterPro" id="IPR000238">
    <property type="entry name" value="RbfA"/>
</dbReference>
<evidence type="ECO:0000313" key="4">
    <source>
        <dbReference type="Proteomes" id="UP000199071"/>
    </source>
</evidence>
<evidence type="ECO:0000256" key="1">
    <source>
        <dbReference type="ARBA" id="ARBA00022517"/>
    </source>
</evidence>
<dbReference type="NCBIfam" id="TIGR00082">
    <property type="entry name" value="rbfA"/>
    <property type="match status" value="1"/>
</dbReference>
<evidence type="ECO:0000313" key="3">
    <source>
        <dbReference type="EMBL" id="SDB51001.1"/>
    </source>
</evidence>
<dbReference type="PROSITE" id="PS01319">
    <property type="entry name" value="RBFA"/>
    <property type="match status" value="1"/>
</dbReference>
<dbReference type="HAMAP" id="MF_00003">
    <property type="entry name" value="RbfA"/>
    <property type="match status" value="1"/>
</dbReference>
<dbReference type="PANTHER" id="PTHR33515">
    <property type="entry name" value="RIBOSOME-BINDING FACTOR A, CHLOROPLASTIC-RELATED"/>
    <property type="match status" value="1"/>
</dbReference>
<dbReference type="Gene3D" id="3.30.300.20">
    <property type="match status" value="1"/>
</dbReference>
<dbReference type="InterPro" id="IPR020053">
    <property type="entry name" value="Ribosome-bd_factorA_CS"/>
</dbReference>
<comment type="subcellular location">
    <subcellularLocation>
        <location evidence="2">Cytoplasm</location>
    </subcellularLocation>
</comment>
<dbReference type="Proteomes" id="UP000199071">
    <property type="component" value="Unassembled WGS sequence"/>
</dbReference>
<dbReference type="GO" id="GO:0043024">
    <property type="term" value="F:ribosomal small subunit binding"/>
    <property type="evidence" value="ECO:0007669"/>
    <property type="project" value="TreeGrafter"/>
</dbReference>
<dbReference type="NCBIfam" id="NF001802">
    <property type="entry name" value="PRK00521.2-5"/>
    <property type="match status" value="1"/>
</dbReference>
<dbReference type="InterPro" id="IPR023799">
    <property type="entry name" value="RbfA_dom_sf"/>
</dbReference>
<name>A0A1G6E0U1_9HYPH</name>
<dbReference type="STRING" id="665467.SAMN02982931_04011"/>
<comment type="function">
    <text evidence="2">One of several proteins that assist in the late maturation steps of the functional core of the 30S ribosomal subunit. Associates with free 30S ribosomal subunits (but not with 30S subunits that are part of 70S ribosomes or polysomes). Required for efficient processing of 16S rRNA. May interact with the 5'-terminal helix region of 16S rRNA.</text>
</comment>
<comment type="similarity">
    <text evidence="2">Belongs to the RbfA family.</text>
</comment>
<dbReference type="GO" id="GO:0005829">
    <property type="term" value="C:cytosol"/>
    <property type="evidence" value="ECO:0007669"/>
    <property type="project" value="TreeGrafter"/>
</dbReference>
<dbReference type="Pfam" id="PF02033">
    <property type="entry name" value="RBFA"/>
    <property type="match status" value="1"/>
</dbReference>
<keyword evidence="1 2" id="KW-0690">Ribosome biogenesis</keyword>
<dbReference type="GO" id="GO:0030490">
    <property type="term" value="P:maturation of SSU-rRNA"/>
    <property type="evidence" value="ECO:0007669"/>
    <property type="project" value="UniProtKB-UniRule"/>
</dbReference>
<reference evidence="3 4" key="1">
    <citation type="submission" date="2016-10" db="EMBL/GenBank/DDBJ databases">
        <authorList>
            <person name="de Groot N.N."/>
        </authorList>
    </citation>
    <scope>NUCLEOTIDE SEQUENCE [LARGE SCALE GENOMIC DNA]</scope>
    <source>
        <strain evidence="3 4">ATCC 35022</strain>
    </source>
</reference>
<sequence>MAKKSSRASGPSQRQLRVGELVRHALSDILLQGEIHDPVIEGTVVSVPEVRMSPDLTLATVFVMPLGGKDGEAVVAAFDRSKKFLRGAVARRVDLRHAPDLRFLLDTSFEVGDRIDALLRDPAVKRDLDTKPDDE</sequence>
<proteinExistence type="inferred from homology"/>
<dbReference type="AlphaFoldDB" id="A0A1G6E0U1"/>
<dbReference type="InterPro" id="IPR015946">
    <property type="entry name" value="KH_dom-like_a/b"/>
</dbReference>
<evidence type="ECO:0000256" key="2">
    <source>
        <dbReference type="HAMAP-Rule" id="MF_00003"/>
    </source>
</evidence>
<dbReference type="EMBL" id="FMXQ01000009">
    <property type="protein sequence ID" value="SDB51001.1"/>
    <property type="molecule type" value="Genomic_DNA"/>
</dbReference>
<organism evidence="3 4">
    <name type="scientific">Bauldia litoralis</name>
    <dbReference type="NCBI Taxonomy" id="665467"/>
    <lineage>
        <taxon>Bacteria</taxon>
        <taxon>Pseudomonadati</taxon>
        <taxon>Pseudomonadota</taxon>
        <taxon>Alphaproteobacteria</taxon>
        <taxon>Hyphomicrobiales</taxon>
        <taxon>Kaistiaceae</taxon>
        <taxon>Bauldia</taxon>
    </lineage>
</organism>
<dbReference type="SUPFAM" id="SSF89919">
    <property type="entry name" value="Ribosome-binding factor A, RbfA"/>
    <property type="match status" value="1"/>
</dbReference>
<comment type="subunit">
    <text evidence="2">Monomer. Binds 30S ribosomal subunits, but not 50S ribosomal subunits or 70S ribosomes.</text>
</comment>
<accession>A0A1G6E0U1</accession>
<keyword evidence="4" id="KW-1185">Reference proteome</keyword>
<dbReference type="PANTHER" id="PTHR33515:SF1">
    <property type="entry name" value="RIBOSOME-BINDING FACTOR A, CHLOROPLASTIC-RELATED"/>
    <property type="match status" value="1"/>
</dbReference>
<gene>
    <name evidence="2" type="primary">rbfA</name>
    <name evidence="3" type="ORF">SAMN02982931_04011</name>
</gene>